<dbReference type="GO" id="GO:0006099">
    <property type="term" value="P:tricarboxylic acid cycle"/>
    <property type="evidence" value="ECO:0007669"/>
    <property type="project" value="UniProtKB-KW"/>
</dbReference>
<sequence>MKLLEYEAKSIFLRQTIPVPKFNFFQRDELAEGIEYLKELGGKAVLKTQVLTGGRGKAGGIKFVDKSNIREIWNELKGLEINGESNQGFLLEEPLDIKKELYLGITIDLDSRMPLFIASAAGGMDVEEHFKGETDQVCRRNLLPSEEFRIYHALDMGIAMGLEGKELTQAAALMLRLYQVFQDYDCELVEINPLVITTEGQIFAADAKMVINDDALFRQQGVLQSIVQVGSKGTPLEEEAKQNDIHFVELGGNVAALSIGAGLNMTLLDMIKLSGGEPANFIDTKGGAKPETIEKMTEIVLKKIEQDPKIRCMLITISLSATQLKSLVNGIVRGIEKRGCSVPILAVIHATDASLREMDLDTAEIEFAEVGIKNFPQLKEMFAYCSQLLKTE</sequence>
<keyword evidence="6 8" id="KW-0547">Nucleotide-binding</keyword>
<reference evidence="10 11" key="1">
    <citation type="submission" date="2023-04" db="EMBL/GenBank/DDBJ databases">
        <authorList>
            <person name="Hsu D."/>
        </authorList>
    </citation>
    <scope>NUCLEOTIDE SEQUENCE [LARGE SCALE GENOMIC DNA]</scope>
    <source>
        <strain evidence="10 11">MK1</strain>
    </source>
</reference>
<protein>
    <submittedName>
        <fullName evidence="10">Acetate--CoA ligase family protein</fullName>
    </submittedName>
</protein>
<evidence type="ECO:0000313" key="11">
    <source>
        <dbReference type="Proteomes" id="UP001329915"/>
    </source>
</evidence>
<evidence type="ECO:0000256" key="2">
    <source>
        <dbReference type="ARBA" id="ARBA00009182"/>
    </source>
</evidence>
<accession>A0AAU0UTS8</accession>
<evidence type="ECO:0000259" key="9">
    <source>
        <dbReference type="PROSITE" id="PS50975"/>
    </source>
</evidence>
<keyword evidence="5" id="KW-0479">Metal-binding</keyword>
<dbReference type="Pfam" id="PF00549">
    <property type="entry name" value="Ligase_CoA"/>
    <property type="match status" value="1"/>
</dbReference>
<evidence type="ECO:0000256" key="8">
    <source>
        <dbReference type="PROSITE-ProRule" id="PRU00409"/>
    </source>
</evidence>
<dbReference type="PANTHER" id="PTHR11815">
    <property type="entry name" value="SUCCINYL-COA SYNTHETASE BETA CHAIN"/>
    <property type="match status" value="1"/>
</dbReference>
<proteinExistence type="inferred from homology"/>
<evidence type="ECO:0000256" key="4">
    <source>
        <dbReference type="ARBA" id="ARBA00022598"/>
    </source>
</evidence>
<dbReference type="Proteomes" id="UP001329915">
    <property type="component" value="Chromosome"/>
</dbReference>
<dbReference type="FunFam" id="3.30.470.20:FF:000002">
    <property type="entry name" value="Succinate--CoA ligase [ADP-forming] subunit beta"/>
    <property type="match status" value="1"/>
</dbReference>
<dbReference type="GO" id="GO:0046872">
    <property type="term" value="F:metal ion binding"/>
    <property type="evidence" value="ECO:0007669"/>
    <property type="project" value="UniProtKB-KW"/>
</dbReference>
<dbReference type="GO" id="GO:0005524">
    <property type="term" value="F:ATP binding"/>
    <property type="evidence" value="ECO:0007669"/>
    <property type="project" value="UniProtKB-UniRule"/>
</dbReference>
<dbReference type="GO" id="GO:0006104">
    <property type="term" value="P:succinyl-CoA metabolic process"/>
    <property type="evidence" value="ECO:0007669"/>
    <property type="project" value="TreeGrafter"/>
</dbReference>
<name>A0AAU0UTS8_9FIRM</name>
<dbReference type="PIRSF" id="PIRSF001554">
    <property type="entry name" value="SucCS_beta"/>
    <property type="match status" value="1"/>
</dbReference>
<dbReference type="InterPro" id="IPR016102">
    <property type="entry name" value="Succinyl-CoA_synth-like"/>
</dbReference>
<evidence type="ECO:0000256" key="3">
    <source>
        <dbReference type="ARBA" id="ARBA00022532"/>
    </source>
</evidence>
<dbReference type="Gene3D" id="3.30.470.20">
    <property type="entry name" value="ATP-grasp fold, B domain"/>
    <property type="match status" value="1"/>
</dbReference>
<evidence type="ECO:0000256" key="1">
    <source>
        <dbReference type="ARBA" id="ARBA00001946"/>
    </source>
</evidence>
<dbReference type="PANTHER" id="PTHR11815:SF10">
    <property type="entry name" value="SUCCINATE--COA LIGASE [GDP-FORMING] SUBUNIT BETA, MITOCHONDRIAL"/>
    <property type="match status" value="1"/>
</dbReference>
<dbReference type="InterPro" id="IPR011761">
    <property type="entry name" value="ATP-grasp"/>
</dbReference>
<dbReference type="InterPro" id="IPR005811">
    <property type="entry name" value="SUCC_ACL_C"/>
</dbReference>
<feature type="domain" description="ATP-grasp" evidence="9">
    <location>
        <begin position="9"/>
        <end position="221"/>
    </location>
</feature>
<evidence type="ECO:0000256" key="6">
    <source>
        <dbReference type="ARBA" id="ARBA00022741"/>
    </source>
</evidence>
<dbReference type="Gene3D" id="3.40.50.261">
    <property type="entry name" value="Succinyl-CoA synthetase domains"/>
    <property type="match status" value="1"/>
</dbReference>
<dbReference type="Pfam" id="PF08442">
    <property type="entry name" value="ATP-grasp_2"/>
    <property type="match status" value="1"/>
</dbReference>
<dbReference type="SUPFAM" id="SSF52210">
    <property type="entry name" value="Succinyl-CoA synthetase domains"/>
    <property type="match status" value="1"/>
</dbReference>
<evidence type="ECO:0000256" key="5">
    <source>
        <dbReference type="ARBA" id="ARBA00022723"/>
    </source>
</evidence>
<dbReference type="Gene3D" id="3.30.1490.20">
    <property type="entry name" value="ATP-grasp fold, A domain"/>
    <property type="match status" value="1"/>
</dbReference>
<keyword evidence="8" id="KW-0067">ATP-binding</keyword>
<dbReference type="GO" id="GO:0004775">
    <property type="term" value="F:succinate-CoA ligase (ADP-forming) activity"/>
    <property type="evidence" value="ECO:0007669"/>
    <property type="project" value="TreeGrafter"/>
</dbReference>
<dbReference type="EMBL" id="CP121694">
    <property type="protein sequence ID" value="WRO22678.1"/>
    <property type="molecule type" value="Genomic_DNA"/>
</dbReference>
<dbReference type="SUPFAM" id="SSF56059">
    <property type="entry name" value="Glutathione synthetase ATP-binding domain-like"/>
    <property type="match status" value="1"/>
</dbReference>
<dbReference type="KEGG" id="dbc:MFMK1_002516"/>
<dbReference type="RefSeq" id="WP_366922085.1">
    <property type="nucleotide sequence ID" value="NZ_CP121694.1"/>
</dbReference>
<evidence type="ECO:0000256" key="7">
    <source>
        <dbReference type="ARBA" id="ARBA00022842"/>
    </source>
</evidence>
<dbReference type="InterPro" id="IPR013815">
    <property type="entry name" value="ATP_grasp_subdomain_1"/>
</dbReference>
<comment type="similarity">
    <text evidence="2">Belongs to the succinate/malate CoA ligase beta subunit family.</text>
</comment>
<gene>
    <name evidence="10" type="ORF">MFMK1_002516</name>
</gene>
<organism evidence="10 11">
    <name type="scientific">Metallumcola ferriviriculae</name>
    <dbReference type="NCBI Taxonomy" id="3039180"/>
    <lineage>
        <taxon>Bacteria</taxon>
        <taxon>Bacillati</taxon>
        <taxon>Bacillota</taxon>
        <taxon>Clostridia</taxon>
        <taxon>Neomoorellales</taxon>
        <taxon>Desulfitibacteraceae</taxon>
        <taxon>Metallumcola</taxon>
    </lineage>
</organism>
<keyword evidence="3" id="KW-0816">Tricarboxylic acid cycle</keyword>
<keyword evidence="11" id="KW-1185">Reference proteome</keyword>
<keyword evidence="4 10" id="KW-0436">Ligase</keyword>
<dbReference type="PROSITE" id="PS50975">
    <property type="entry name" value="ATP_GRASP"/>
    <property type="match status" value="1"/>
</dbReference>
<comment type="cofactor">
    <cofactor evidence="1">
        <name>Mg(2+)</name>
        <dbReference type="ChEBI" id="CHEBI:18420"/>
    </cofactor>
</comment>
<dbReference type="InterPro" id="IPR005809">
    <property type="entry name" value="Succ_CoA_ligase-like_bsu"/>
</dbReference>
<dbReference type="GO" id="GO:0042709">
    <property type="term" value="C:succinate-CoA ligase complex"/>
    <property type="evidence" value="ECO:0007669"/>
    <property type="project" value="TreeGrafter"/>
</dbReference>
<dbReference type="AlphaFoldDB" id="A0AAU0UTS8"/>
<dbReference type="InterPro" id="IPR013650">
    <property type="entry name" value="ATP-grasp_succ-CoA_synth-type"/>
</dbReference>
<evidence type="ECO:0000313" key="10">
    <source>
        <dbReference type="EMBL" id="WRO22678.1"/>
    </source>
</evidence>
<keyword evidence="7" id="KW-0460">Magnesium</keyword>